<accession>A0A6P6YB58</accession>
<dbReference type="InterPro" id="IPR003593">
    <property type="entry name" value="AAA+_ATPase"/>
</dbReference>
<keyword evidence="1" id="KW-0547">Nucleotide-binding</keyword>
<dbReference type="PANTHER" id="PTHR19248">
    <property type="entry name" value="ATP-BINDING TRANSPORT PROTEIN-RELATED"/>
    <property type="match status" value="1"/>
</dbReference>
<dbReference type="GO" id="GO:0060255">
    <property type="term" value="P:regulation of macromolecule metabolic process"/>
    <property type="evidence" value="ECO:0007669"/>
    <property type="project" value="UniProtKB-ARBA"/>
</dbReference>
<dbReference type="GO" id="GO:0016887">
    <property type="term" value="F:ATP hydrolysis activity"/>
    <property type="evidence" value="ECO:0007669"/>
    <property type="project" value="InterPro"/>
</dbReference>
<evidence type="ECO:0000256" key="3">
    <source>
        <dbReference type="ARBA" id="ARBA00061689"/>
    </source>
</evidence>
<dbReference type="Gene3D" id="3.40.50.300">
    <property type="entry name" value="P-loop containing nucleotide triphosphate hydrolases"/>
    <property type="match status" value="2"/>
</dbReference>
<dbReference type="RefSeq" id="XP_027202206.1">
    <property type="nucleotide sequence ID" value="XM_027346405.1"/>
</dbReference>
<evidence type="ECO:0000256" key="2">
    <source>
        <dbReference type="ARBA" id="ARBA00022840"/>
    </source>
</evidence>
<feature type="domain" description="ABC transporter" evidence="4">
    <location>
        <begin position="350"/>
        <end position="571"/>
    </location>
</feature>
<dbReference type="GO" id="GO:0005524">
    <property type="term" value="F:ATP binding"/>
    <property type="evidence" value="ECO:0007669"/>
    <property type="project" value="UniProtKB-KW"/>
</dbReference>
<dbReference type="InterPro" id="IPR017871">
    <property type="entry name" value="ABC_transporter-like_CS"/>
</dbReference>
<feature type="domain" description="4Fe-4S ferredoxin-type" evidence="5">
    <location>
        <begin position="53"/>
        <end position="82"/>
    </location>
</feature>
<dbReference type="SUPFAM" id="SSF54862">
    <property type="entry name" value="4Fe-4S ferredoxins"/>
    <property type="match status" value="1"/>
</dbReference>
<keyword evidence="2" id="KW-0067">ATP-binding</keyword>
<evidence type="ECO:0000259" key="4">
    <source>
        <dbReference type="PROSITE" id="PS50893"/>
    </source>
</evidence>
<dbReference type="FunFam" id="3.40.50.300:FF:000152">
    <property type="entry name" value="ATP-binding cassette, sub-family E, member 1"/>
    <property type="match status" value="1"/>
</dbReference>
<dbReference type="InterPro" id="IPR003439">
    <property type="entry name" value="ABC_transporter-like_ATP-bd"/>
</dbReference>
<dbReference type="PROSITE" id="PS00211">
    <property type="entry name" value="ABC_TRANSPORTER_1"/>
    <property type="match status" value="2"/>
</dbReference>
<dbReference type="InterPro" id="IPR017900">
    <property type="entry name" value="4Fe4S_Fe_S_CS"/>
</dbReference>
<dbReference type="Pfam" id="PF00037">
    <property type="entry name" value="Fer4"/>
    <property type="match status" value="1"/>
</dbReference>
<evidence type="ECO:0000313" key="6">
    <source>
        <dbReference type="Proteomes" id="UP000515146"/>
    </source>
</evidence>
<dbReference type="KEGG" id="dpte:113796167"/>
<gene>
    <name evidence="7" type="primary">LOC113796167</name>
</gene>
<dbReference type="Pfam" id="PF04068">
    <property type="entry name" value="Fer4_RLI"/>
    <property type="match status" value="1"/>
</dbReference>
<dbReference type="GO" id="GO:0005737">
    <property type="term" value="C:cytoplasm"/>
    <property type="evidence" value="ECO:0007669"/>
    <property type="project" value="UniProtKB-ARBA"/>
</dbReference>
<proteinExistence type="inferred from homology"/>
<dbReference type="SMART" id="SM00382">
    <property type="entry name" value="AAA"/>
    <property type="match status" value="2"/>
</dbReference>
<organism evidence="6 7">
    <name type="scientific">Dermatophagoides pteronyssinus</name>
    <name type="common">European house dust mite</name>
    <dbReference type="NCBI Taxonomy" id="6956"/>
    <lineage>
        <taxon>Eukaryota</taxon>
        <taxon>Metazoa</taxon>
        <taxon>Ecdysozoa</taxon>
        <taxon>Arthropoda</taxon>
        <taxon>Chelicerata</taxon>
        <taxon>Arachnida</taxon>
        <taxon>Acari</taxon>
        <taxon>Acariformes</taxon>
        <taxon>Sarcoptiformes</taxon>
        <taxon>Astigmata</taxon>
        <taxon>Psoroptidia</taxon>
        <taxon>Analgoidea</taxon>
        <taxon>Pyroglyphidae</taxon>
        <taxon>Dermatophagoidinae</taxon>
        <taxon>Dermatophagoides</taxon>
    </lineage>
</organism>
<dbReference type="InterPro" id="IPR027417">
    <property type="entry name" value="P-loop_NTPase"/>
</dbReference>
<evidence type="ECO:0000256" key="1">
    <source>
        <dbReference type="ARBA" id="ARBA00022741"/>
    </source>
</evidence>
<feature type="domain" description="ABC transporter" evidence="4">
    <location>
        <begin position="77"/>
        <end position="324"/>
    </location>
</feature>
<dbReference type="InterPro" id="IPR013283">
    <property type="entry name" value="RLI1"/>
</dbReference>
<dbReference type="AlphaFoldDB" id="A0A6P6YB58"/>
<dbReference type="InterPro" id="IPR007209">
    <property type="entry name" value="RNaseL-inhib-like_metal-bd_dom"/>
</dbReference>
<dbReference type="PROSITE" id="PS51379">
    <property type="entry name" value="4FE4S_FER_2"/>
    <property type="match status" value="1"/>
</dbReference>
<dbReference type="OrthoDB" id="6593433at2759"/>
<comment type="similarity">
    <text evidence="3">Belongs to the ABC transporter superfamily. ABCE family.</text>
</comment>
<dbReference type="PROSITE" id="PS00198">
    <property type="entry name" value="4FE4S_FER_1"/>
    <property type="match status" value="1"/>
</dbReference>
<name>A0A6P6YB58_DERPT</name>
<dbReference type="PROSITE" id="PS50893">
    <property type="entry name" value="ABC_TRANSPORTER_2"/>
    <property type="match status" value="2"/>
</dbReference>
<dbReference type="InParanoid" id="A0A6P6YB58"/>
<dbReference type="PRINTS" id="PR01868">
    <property type="entry name" value="ABCEFAMILY"/>
</dbReference>
<dbReference type="InterPro" id="IPR017896">
    <property type="entry name" value="4Fe4S_Fe-S-bd"/>
</dbReference>
<dbReference type="Pfam" id="PF00005">
    <property type="entry name" value="ABC_tran"/>
    <property type="match status" value="2"/>
</dbReference>
<dbReference type="FunFam" id="3.40.50.300:FF:000144">
    <property type="entry name" value="ATP-binding cassette sub-family E member 1"/>
    <property type="match status" value="1"/>
</dbReference>
<dbReference type="SUPFAM" id="SSF52540">
    <property type="entry name" value="P-loop containing nucleoside triphosphate hydrolases"/>
    <property type="match status" value="2"/>
</dbReference>
<evidence type="ECO:0000313" key="7">
    <source>
        <dbReference type="RefSeq" id="XP_027202206.1"/>
    </source>
</evidence>
<dbReference type="NCBIfam" id="NF009945">
    <property type="entry name" value="PRK13409.1"/>
    <property type="match status" value="1"/>
</dbReference>
<protein>
    <submittedName>
        <fullName evidence="7">Translation initiation factor RLI1-like</fullName>
    </submittedName>
</protein>
<keyword evidence="6" id="KW-1185">Reference proteome</keyword>
<sequence>MARKTETQNTAKLRIAIINANRCKPKKCNQECRKFCPVVRVGKQCIEVTPASKIAYISEILCIGCGICTKKCPFEAIQIINLPKDLSSDVSHRYGENSFKLHRLPQPRPGVVLSLLGRNGMGKSTAVAILSGKCMPNLGKIDDPPTWKDIIKYYRGSDLQNYFTQLSKGDLRVVVKPQYVDAIAKKSMKKVRDLVFKESSELSDFQKSLIHFLEIEKLYDRNISDLSGGELQRFSILITLLNERDIYIIDEPSSYLDIKQRMNAARLIRERSNDSNYVICVEHDLAVCDYLSDMVCALWGHASAYGVISQPMTVKEGINNYLNGFLPSENMRFRDEAISFHMAQEVDDFNSSLNRYKYPAMKKILGSFSLTIDPGSFSDSQITVLLGQNGTGKTTFIRILAGLLAPDDDSVQLPKLSVSYKPQMISAKFEGTVEELFMSRIRESYTHPQFVADCVKPMDIDELKSLYVKNLSGGELQRVALVLALGKPADLYLLDEPSAYLDCERRIDAARMIKRFILHSKKAAFVVEHDFVMASYLADRVIVYEGEPGIDSHANTPQHLVQGMNKFLQILDTTFRRDTVNYRPRINKYNSLKDREQKLSGQYFVVDTN</sequence>
<evidence type="ECO:0000259" key="5">
    <source>
        <dbReference type="PROSITE" id="PS51379"/>
    </source>
</evidence>
<dbReference type="GO" id="GO:0006412">
    <property type="term" value="P:translation"/>
    <property type="evidence" value="ECO:0007669"/>
    <property type="project" value="UniProtKB-ARBA"/>
</dbReference>
<dbReference type="Proteomes" id="UP000515146">
    <property type="component" value="Unplaced"/>
</dbReference>
<reference evidence="7" key="1">
    <citation type="submission" date="2025-08" db="UniProtKB">
        <authorList>
            <consortium name="RefSeq"/>
        </authorList>
    </citation>
    <scope>IDENTIFICATION</scope>
    <source>
        <strain evidence="7">Airmid</strain>
    </source>
</reference>